<dbReference type="Proteomes" id="UP000356253">
    <property type="component" value="Unassembled WGS sequence"/>
</dbReference>
<organism evidence="1 2">
    <name type="scientific">Mesonia oceanica</name>
    <dbReference type="NCBI Taxonomy" id="2687242"/>
    <lineage>
        <taxon>Bacteria</taxon>
        <taxon>Pseudomonadati</taxon>
        <taxon>Bacteroidota</taxon>
        <taxon>Flavobacteriia</taxon>
        <taxon>Flavobacteriales</taxon>
        <taxon>Flavobacteriaceae</taxon>
        <taxon>Mesonia</taxon>
    </lineage>
</organism>
<keyword evidence="2" id="KW-1185">Reference proteome</keyword>
<protein>
    <submittedName>
        <fullName evidence="1">Uncharacterized protein</fullName>
    </submittedName>
</protein>
<gene>
    <name evidence="1" type="ORF">FVB9532_03521</name>
</gene>
<evidence type="ECO:0000313" key="1">
    <source>
        <dbReference type="EMBL" id="VVV02223.1"/>
    </source>
</evidence>
<reference evidence="1" key="1">
    <citation type="submission" date="2019-09" db="EMBL/GenBank/DDBJ databases">
        <authorList>
            <person name="Rodrigo-Torres L."/>
            <person name="Arahal R. D."/>
            <person name="Lucena T."/>
        </authorList>
    </citation>
    <scope>NUCLEOTIDE SEQUENCE</scope>
    <source>
        <strain evidence="1">ISS653</strain>
    </source>
</reference>
<dbReference type="EMBL" id="CABVMM010000016">
    <property type="protein sequence ID" value="VVV02223.1"/>
    <property type="molecule type" value="Genomic_DNA"/>
</dbReference>
<proteinExistence type="predicted"/>
<comment type="caution">
    <text evidence="1">The sequence shown here is derived from an EMBL/GenBank/DDBJ whole genome shotgun (WGS) entry which is preliminary data.</text>
</comment>
<accession>A0AC61YCT9</accession>
<evidence type="ECO:0000313" key="2">
    <source>
        <dbReference type="Proteomes" id="UP000356253"/>
    </source>
</evidence>
<name>A0AC61YCT9_9FLAO</name>
<sequence>MRTAIKISYYGEPEEGFNISEFKGLTEFKNDLDEDYYAFIQKKTDGYGAGFYELAVEILSDLNLQQFIEFIGTGIAYDVLKSGTENIILKPFLKAYKKLKRKNRSIDIQELKFSFKDSTITIYKIYENSIFGELENILLGLSINYTNLYLKSGEKPFELNIPIFKNPNESNGIKYRCLLSVDETIQNINKEDYFIYWGAYYQFKGWFHVFDYKKQELTNEFYYTEELYLEKVKAE</sequence>